<accession>A0A137P8N2</accession>
<keyword evidence="3" id="KW-1185">Reference proteome</keyword>
<dbReference type="InterPro" id="IPR025164">
    <property type="entry name" value="Toastrack_DUF4097"/>
</dbReference>
<sequence>MMYPRVFSAKCPVIYSTFPPNFKRRDTNSRPYHKLFINPTNFKGNQSFDSSTIKSIRIKLTKKTILNSFNIIQNNDDLDEDGAIKFDYELIGSDNDFKSKVKIEHTGDELKFKLKSTKSDTLLNLNIKIPSCFKALDLLELKVKAKRSIPGSIYFNLSTNFNLKILELKHINSEVFFNKFNLTNSKIELNSGNISFNETIMENLNIKNELGIIKFNLAKLNKFELIGKSAKVEGSLLKSKEVLIMNEKGTIDLTLIDNPSNRNMNLRSKYGDIQLSLNKHYSGWFEINSKKGKAEIEEKSCCLNDIHLINNSTAAILGYKGFLGVLDSKCKINSKYGNSKLIF</sequence>
<dbReference type="EMBL" id="KQ964476">
    <property type="protein sequence ID" value="KXN71360.1"/>
    <property type="molecule type" value="Genomic_DNA"/>
</dbReference>
<evidence type="ECO:0000313" key="2">
    <source>
        <dbReference type="EMBL" id="KXN71360.1"/>
    </source>
</evidence>
<dbReference type="AlphaFoldDB" id="A0A137P8N2"/>
<name>A0A137P8N2_CONC2</name>
<reference evidence="2 3" key="1">
    <citation type="journal article" date="2015" name="Genome Biol. Evol.">
        <title>Phylogenomic analyses indicate that early fungi evolved digesting cell walls of algal ancestors of land plants.</title>
        <authorList>
            <person name="Chang Y."/>
            <person name="Wang S."/>
            <person name="Sekimoto S."/>
            <person name="Aerts A.L."/>
            <person name="Choi C."/>
            <person name="Clum A."/>
            <person name="LaButti K.M."/>
            <person name="Lindquist E.A."/>
            <person name="Yee Ngan C."/>
            <person name="Ohm R.A."/>
            <person name="Salamov A.A."/>
            <person name="Grigoriev I.V."/>
            <person name="Spatafora J.W."/>
            <person name="Berbee M.L."/>
        </authorList>
    </citation>
    <scope>NUCLEOTIDE SEQUENCE [LARGE SCALE GENOMIC DNA]</scope>
    <source>
        <strain evidence="2 3">NRRL 28638</strain>
    </source>
</reference>
<evidence type="ECO:0000259" key="1">
    <source>
        <dbReference type="Pfam" id="PF13349"/>
    </source>
</evidence>
<gene>
    <name evidence="2" type="ORF">CONCODRAFT_5894</name>
</gene>
<evidence type="ECO:0000313" key="3">
    <source>
        <dbReference type="Proteomes" id="UP000070444"/>
    </source>
</evidence>
<feature type="domain" description="DUF4097" evidence="1">
    <location>
        <begin position="186"/>
        <end position="296"/>
    </location>
</feature>
<organism evidence="2 3">
    <name type="scientific">Conidiobolus coronatus (strain ATCC 28846 / CBS 209.66 / NRRL 28638)</name>
    <name type="common">Delacroixia coronata</name>
    <dbReference type="NCBI Taxonomy" id="796925"/>
    <lineage>
        <taxon>Eukaryota</taxon>
        <taxon>Fungi</taxon>
        <taxon>Fungi incertae sedis</taxon>
        <taxon>Zoopagomycota</taxon>
        <taxon>Entomophthoromycotina</taxon>
        <taxon>Entomophthoromycetes</taxon>
        <taxon>Entomophthorales</taxon>
        <taxon>Ancylistaceae</taxon>
        <taxon>Conidiobolus</taxon>
    </lineage>
</organism>
<dbReference type="Proteomes" id="UP000070444">
    <property type="component" value="Unassembled WGS sequence"/>
</dbReference>
<proteinExistence type="predicted"/>
<dbReference type="Pfam" id="PF13349">
    <property type="entry name" value="DUF4097"/>
    <property type="match status" value="1"/>
</dbReference>
<protein>
    <recommendedName>
        <fullName evidence="1">DUF4097 domain-containing protein</fullName>
    </recommendedName>
</protein>